<dbReference type="AlphaFoldDB" id="A0A4U0TMS8"/>
<accession>A0A4U0TMS8</accession>
<keyword evidence="2" id="KW-1185">Reference proteome</keyword>
<dbReference type="EMBL" id="NAJL01000061">
    <property type="protein sequence ID" value="TKA23052.1"/>
    <property type="molecule type" value="Genomic_DNA"/>
</dbReference>
<dbReference type="Proteomes" id="UP000308549">
    <property type="component" value="Unassembled WGS sequence"/>
</dbReference>
<proteinExistence type="predicted"/>
<name>A0A4U0TMS8_9PEZI</name>
<evidence type="ECO:0000313" key="2">
    <source>
        <dbReference type="Proteomes" id="UP000308549"/>
    </source>
</evidence>
<gene>
    <name evidence="1" type="ORF">B0A50_07368</name>
</gene>
<organism evidence="1 2">
    <name type="scientific">Salinomyces thailandicus</name>
    <dbReference type="NCBI Taxonomy" id="706561"/>
    <lineage>
        <taxon>Eukaryota</taxon>
        <taxon>Fungi</taxon>
        <taxon>Dikarya</taxon>
        <taxon>Ascomycota</taxon>
        <taxon>Pezizomycotina</taxon>
        <taxon>Dothideomycetes</taxon>
        <taxon>Dothideomycetidae</taxon>
        <taxon>Mycosphaerellales</taxon>
        <taxon>Teratosphaeriaceae</taxon>
        <taxon>Salinomyces</taxon>
    </lineage>
</organism>
<protein>
    <submittedName>
        <fullName evidence="1">Uncharacterized protein</fullName>
    </submittedName>
</protein>
<comment type="caution">
    <text evidence="1">The sequence shown here is derived from an EMBL/GenBank/DDBJ whole genome shotgun (WGS) entry which is preliminary data.</text>
</comment>
<evidence type="ECO:0000313" key="1">
    <source>
        <dbReference type="EMBL" id="TKA23052.1"/>
    </source>
</evidence>
<sequence length="165" mass="18577">MYKCCHCRDDNLTSLLKCRTCGHESCGDYRWHGSWPFSGIEVTHEWTLRKALQNGQKQQKVYEVDGHVAYQDDSSLHASHKAEREAVEDGTLSADVMETRATLRLRRSITVIYDPPPHPCGGATQSTAIGPAALVQKSPSRDPWAQIELELPEVQGDTRRWSSEL</sequence>
<reference evidence="1 2" key="1">
    <citation type="submission" date="2017-03" db="EMBL/GenBank/DDBJ databases">
        <title>Genomes of endolithic fungi from Antarctica.</title>
        <authorList>
            <person name="Coleine C."/>
            <person name="Masonjones S."/>
            <person name="Stajich J.E."/>
        </authorList>
    </citation>
    <scope>NUCLEOTIDE SEQUENCE [LARGE SCALE GENOMIC DNA]</scope>
    <source>
        <strain evidence="1 2">CCFEE 6315</strain>
    </source>
</reference>